<dbReference type="Gene3D" id="3.90.25.10">
    <property type="entry name" value="UDP-galactose 4-epimerase, domain 1"/>
    <property type="match status" value="1"/>
</dbReference>
<dbReference type="GO" id="GO:0008446">
    <property type="term" value="F:GDP-mannose 4,6-dehydratase activity"/>
    <property type="evidence" value="ECO:0007669"/>
    <property type="project" value="InterPro"/>
</dbReference>
<comment type="caution">
    <text evidence="6">The sequence shown here is derived from an EMBL/GenBank/DDBJ whole genome shotgun (WGS) entry which is preliminary data.</text>
</comment>
<feature type="region of interest" description="Disordered" evidence="4">
    <location>
        <begin position="1"/>
        <end position="100"/>
    </location>
</feature>
<evidence type="ECO:0000313" key="6">
    <source>
        <dbReference type="EMBL" id="KAJ8395524.1"/>
    </source>
</evidence>
<protein>
    <recommendedName>
        <fullName evidence="3">GDP-D-mannose dehydratase</fullName>
    </recommendedName>
</protein>
<evidence type="ECO:0000259" key="5">
    <source>
        <dbReference type="Pfam" id="PF16363"/>
    </source>
</evidence>
<dbReference type="InterPro" id="IPR016040">
    <property type="entry name" value="NAD(P)-bd_dom"/>
</dbReference>
<evidence type="ECO:0000256" key="2">
    <source>
        <dbReference type="ARBA" id="ARBA00023239"/>
    </source>
</evidence>
<organism evidence="6 7">
    <name type="scientific">Aldrovandia affinis</name>
    <dbReference type="NCBI Taxonomy" id="143900"/>
    <lineage>
        <taxon>Eukaryota</taxon>
        <taxon>Metazoa</taxon>
        <taxon>Chordata</taxon>
        <taxon>Craniata</taxon>
        <taxon>Vertebrata</taxon>
        <taxon>Euteleostomi</taxon>
        <taxon>Actinopterygii</taxon>
        <taxon>Neopterygii</taxon>
        <taxon>Teleostei</taxon>
        <taxon>Notacanthiformes</taxon>
        <taxon>Halosauridae</taxon>
        <taxon>Aldrovandia</taxon>
    </lineage>
</organism>
<dbReference type="PANTHER" id="PTHR43715">
    <property type="entry name" value="GDP-MANNOSE 4,6-DEHYDRATASE"/>
    <property type="match status" value="1"/>
</dbReference>
<gene>
    <name evidence="6" type="ORF">AAFF_G00032580</name>
</gene>
<evidence type="ECO:0000256" key="3">
    <source>
        <dbReference type="ARBA" id="ARBA00031085"/>
    </source>
</evidence>
<dbReference type="GO" id="GO:0042351">
    <property type="term" value="P:'de novo' GDP-L-fucose biosynthetic process"/>
    <property type="evidence" value="ECO:0007669"/>
    <property type="project" value="TreeGrafter"/>
</dbReference>
<dbReference type="Gene3D" id="3.40.50.720">
    <property type="entry name" value="NAD(P)-binding Rossmann-like Domain"/>
    <property type="match status" value="1"/>
</dbReference>
<sequence length="348" mass="37675">MFPTSLWRRAVPSRPELTGAGPCCHNAGPHGDRVGGGALRQSPPPREGRPFPAKPTARMRRPPPSGRFVTWPLTVPSEACSSWRNGPAVDQEQRQRPAETETEAMWLMLQEAEPEDLVIATGEVHSVREFVEKAFQHVGKTIVWEGEGEREVGRCQESGCVHVRVDQKYYRPTEVIMTAGCEQVVKLQVRSKAGGAGVRAVSQRAVVPAVCVFTLSSSPDWQEFPQRVIGGAGGGCSERDWRGLPHRLCAVLTPGRRICIPLRGAGGQAPCSSSPSIVWPARAPLWHVGGASPFPRPFRAADAGELGSGAELGQDQFPLHVPGPWPGLCSPYRPRCDECTHRTARGGG</sequence>
<evidence type="ECO:0000256" key="1">
    <source>
        <dbReference type="ARBA" id="ARBA00004912"/>
    </source>
</evidence>
<keyword evidence="2" id="KW-0456">Lyase</keyword>
<dbReference type="Proteomes" id="UP001221898">
    <property type="component" value="Unassembled WGS sequence"/>
</dbReference>
<dbReference type="InterPro" id="IPR006368">
    <property type="entry name" value="GDP_Man_deHydtase"/>
</dbReference>
<accession>A0AAD7S3X1</accession>
<proteinExistence type="predicted"/>
<dbReference type="PANTHER" id="PTHR43715:SF1">
    <property type="entry name" value="GDP-MANNOSE 4,6 DEHYDRATASE"/>
    <property type="match status" value="1"/>
</dbReference>
<evidence type="ECO:0000313" key="7">
    <source>
        <dbReference type="Proteomes" id="UP001221898"/>
    </source>
</evidence>
<dbReference type="AlphaFoldDB" id="A0AAD7S3X1"/>
<name>A0AAD7S3X1_9TELE</name>
<reference evidence="6" key="1">
    <citation type="journal article" date="2023" name="Science">
        <title>Genome structures resolve the early diversification of teleost fishes.</title>
        <authorList>
            <person name="Parey E."/>
            <person name="Louis A."/>
            <person name="Montfort J."/>
            <person name="Bouchez O."/>
            <person name="Roques C."/>
            <person name="Iampietro C."/>
            <person name="Lluch J."/>
            <person name="Castinel A."/>
            <person name="Donnadieu C."/>
            <person name="Desvignes T."/>
            <person name="Floi Bucao C."/>
            <person name="Jouanno E."/>
            <person name="Wen M."/>
            <person name="Mejri S."/>
            <person name="Dirks R."/>
            <person name="Jansen H."/>
            <person name="Henkel C."/>
            <person name="Chen W.J."/>
            <person name="Zahm M."/>
            <person name="Cabau C."/>
            <person name="Klopp C."/>
            <person name="Thompson A.W."/>
            <person name="Robinson-Rechavi M."/>
            <person name="Braasch I."/>
            <person name="Lecointre G."/>
            <person name="Bobe J."/>
            <person name="Postlethwait J.H."/>
            <person name="Berthelot C."/>
            <person name="Roest Crollius H."/>
            <person name="Guiguen Y."/>
        </authorList>
    </citation>
    <scope>NUCLEOTIDE SEQUENCE</scope>
    <source>
        <strain evidence="6">NC1722</strain>
    </source>
</reference>
<feature type="domain" description="NAD(P)-binding" evidence="5">
    <location>
        <begin position="102"/>
        <end position="180"/>
    </location>
</feature>
<evidence type="ECO:0000256" key="4">
    <source>
        <dbReference type="SAM" id="MobiDB-lite"/>
    </source>
</evidence>
<dbReference type="EMBL" id="JAINUG010000116">
    <property type="protein sequence ID" value="KAJ8395524.1"/>
    <property type="molecule type" value="Genomic_DNA"/>
</dbReference>
<keyword evidence="7" id="KW-1185">Reference proteome</keyword>
<comment type="pathway">
    <text evidence="1">Nucleotide-sugar biosynthesis; GDP-L-fucose biosynthesis via de novo pathway; GDP-L-fucose from GDP-alpha-D-mannose: step 1/2.</text>
</comment>
<dbReference type="Pfam" id="PF16363">
    <property type="entry name" value="GDP_Man_Dehyd"/>
    <property type="match status" value="1"/>
</dbReference>